<feature type="compositionally biased region" description="Basic and acidic residues" evidence="1">
    <location>
        <begin position="164"/>
        <end position="173"/>
    </location>
</feature>
<organism evidence="3 4">
    <name type="scientific">Desulfolutivibrio sulfodismutans</name>
    <dbReference type="NCBI Taxonomy" id="63561"/>
    <lineage>
        <taxon>Bacteria</taxon>
        <taxon>Pseudomonadati</taxon>
        <taxon>Thermodesulfobacteriota</taxon>
        <taxon>Desulfovibrionia</taxon>
        <taxon>Desulfovibrionales</taxon>
        <taxon>Desulfovibrionaceae</taxon>
        <taxon>Desulfolutivibrio</taxon>
    </lineage>
</organism>
<dbReference type="Gene3D" id="3.40.50.620">
    <property type="entry name" value="HUPs"/>
    <property type="match status" value="1"/>
</dbReference>
<dbReference type="GO" id="GO:0003824">
    <property type="term" value="F:catalytic activity"/>
    <property type="evidence" value="ECO:0007669"/>
    <property type="project" value="InterPro"/>
</dbReference>
<protein>
    <submittedName>
        <fullName evidence="3">Phosphoadenosine phosphosulfate reductase family protein</fullName>
    </submittedName>
</protein>
<dbReference type="InterPro" id="IPR050128">
    <property type="entry name" value="Sulfate_adenylyltrnsfr_sub2"/>
</dbReference>
<accession>A0A7K3NTK9</accession>
<evidence type="ECO:0000313" key="4">
    <source>
        <dbReference type="Proteomes" id="UP000469724"/>
    </source>
</evidence>
<feature type="domain" description="Phosphoadenosine phosphosulphate reductase" evidence="2">
    <location>
        <begin position="28"/>
        <end position="93"/>
    </location>
</feature>
<dbReference type="PANTHER" id="PTHR43196">
    <property type="entry name" value="SULFATE ADENYLYLTRANSFERASE SUBUNIT 2"/>
    <property type="match status" value="1"/>
</dbReference>
<evidence type="ECO:0000259" key="2">
    <source>
        <dbReference type="Pfam" id="PF01507"/>
    </source>
</evidence>
<dbReference type="EMBL" id="JAAGRQ010000117">
    <property type="protein sequence ID" value="NDY58599.1"/>
    <property type="molecule type" value="Genomic_DNA"/>
</dbReference>
<gene>
    <name evidence="3" type="ORF">G3N56_17835</name>
</gene>
<comment type="caution">
    <text evidence="3">The sequence shown here is derived from an EMBL/GenBank/DDBJ whole genome shotgun (WGS) entry which is preliminary data.</text>
</comment>
<feature type="region of interest" description="Disordered" evidence="1">
    <location>
        <begin position="164"/>
        <end position="183"/>
    </location>
</feature>
<keyword evidence="4" id="KW-1185">Reference proteome</keyword>
<sequence length="265" mass="29479">MDTPRIDSIQAARQTIAQAMDRFPDDALAIAATGGKDSTLLLHLWRESAAAAGRRLPTVLFLEEGDAFPEIVEFVQRLRRDWDLPLVTARNHDLLGDGLAVGQWVETARLGEDNRRELARIGFSGTGFAFDPETLPGSHLAKTAPLNRFLEAHGKAALATGIRRDEHPSRQAEEAFSPRSTPPHVRIHPLLPVREREVWDYTLSRGLPFCDLYRAGYRSLGTRSGTVKNADLPAWEQDLENTPERAGRHQGKESAMAQLRALGYM</sequence>
<reference evidence="3 4" key="1">
    <citation type="submission" date="2020-02" db="EMBL/GenBank/DDBJ databases">
        <title>Comparative genomics of sulfur disproportionating microorganisms.</title>
        <authorList>
            <person name="Ward L.M."/>
            <person name="Bertran E."/>
            <person name="Johnston D.T."/>
        </authorList>
    </citation>
    <scope>NUCLEOTIDE SEQUENCE [LARGE SCALE GENOMIC DNA]</scope>
    <source>
        <strain evidence="3 4">DSM 3696</strain>
    </source>
</reference>
<evidence type="ECO:0000256" key="1">
    <source>
        <dbReference type="SAM" id="MobiDB-lite"/>
    </source>
</evidence>
<evidence type="ECO:0000313" key="3">
    <source>
        <dbReference type="EMBL" id="NDY58599.1"/>
    </source>
</evidence>
<proteinExistence type="predicted"/>
<feature type="domain" description="Phosphoadenosine phosphosulphate reductase" evidence="2">
    <location>
        <begin position="139"/>
        <end position="226"/>
    </location>
</feature>
<dbReference type="Proteomes" id="UP000469724">
    <property type="component" value="Unassembled WGS sequence"/>
</dbReference>
<dbReference type="SUPFAM" id="SSF52402">
    <property type="entry name" value="Adenine nucleotide alpha hydrolases-like"/>
    <property type="match status" value="1"/>
</dbReference>
<name>A0A7K3NTK9_9BACT</name>
<dbReference type="AlphaFoldDB" id="A0A7K3NTK9"/>
<dbReference type="PANTHER" id="PTHR43196:SF1">
    <property type="entry name" value="SULFATE ADENYLYLTRANSFERASE SUBUNIT 2"/>
    <property type="match status" value="1"/>
</dbReference>
<dbReference type="InterPro" id="IPR002500">
    <property type="entry name" value="PAPS_reduct_dom"/>
</dbReference>
<dbReference type="Pfam" id="PF01507">
    <property type="entry name" value="PAPS_reduct"/>
    <property type="match status" value="2"/>
</dbReference>
<dbReference type="InterPro" id="IPR014729">
    <property type="entry name" value="Rossmann-like_a/b/a_fold"/>
</dbReference>